<gene>
    <name evidence="1" type="ORF">HPB47_025562</name>
</gene>
<name>A0AC60Q2D1_IXOPE</name>
<accession>A0AC60Q2D1</accession>
<dbReference type="Proteomes" id="UP000805193">
    <property type="component" value="Unassembled WGS sequence"/>
</dbReference>
<protein>
    <submittedName>
        <fullName evidence="1">Uncharacterized protein</fullName>
    </submittedName>
</protein>
<dbReference type="EMBL" id="JABSTQ010009632">
    <property type="protein sequence ID" value="KAG0427374.1"/>
    <property type="molecule type" value="Genomic_DNA"/>
</dbReference>
<organism evidence="1 2">
    <name type="scientific">Ixodes persulcatus</name>
    <name type="common">Taiga tick</name>
    <dbReference type="NCBI Taxonomy" id="34615"/>
    <lineage>
        <taxon>Eukaryota</taxon>
        <taxon>Metazoa</taxon>
        <taxon>Ecdysozoa</taxon>
        <taxon>Arthropoda</taxon>
        <taxon>Chelicerata</taxon>
        <taxon>Arachnida</taxon>
        <taxon>Acari</taxon>
        <taxon>Parasitiformes</taxon>
        <taxon>Ixodida</taxon>
        <taxon>Ixodoidea</taxon>
        <taxon>Ixodidae</taxon>
        <taxon>Ixodinae</taxon>
        <taxon>Ixodes</taxon>
    </lineage>
</organism>
<keyword evidence="2" id="KW-1185">Reference proteome</keyword>
<reference evidence="1 2" key="1">
    <citation type="journal article" date="2020" name="Cell">
        <title>Large-Scale Comparative Analyses of Tick Genomes Elucidate Their Genetic Diversity and Vector Capacities.</title>
        <authorList>
            <consortium name="Tick Genome and Microbiome Consortium (TIGMIC)"/>
            <person name="Jia N."/>
            <person name="Wang J."/>
            <person name="Shi W."/>
            <person name="Du L."/>
            <person name="Sun Y."/>
            <person name="Zhan W."/>
            <person name="Jiang J.F."/>
            <person name="Wang Q."/>
            <person name="Zhang B."/>
            <person name="Ji P."/>
            <person name="Bell-Sakyi L."/>
            <person name="Cui X.M."/>
            <person name="Yuan T.T."/>
            <person name="Jiang B.G."/>
            <person name="Yang W.F."/>
            <person name="Lam T.T."/>
            <person name="Chang Q.C."/>
            <person name="Ding S.J."/>
            <person name="Wang X.J."/>
            <person name="Zhu J.G."/>
            <person name="Ruan X.D."/>
            <person name="Zhao L."/>
            <person name="Wei J.T."/>
            <person name="Ye R.Z."/>
            <person name="Que T.C."/>
            <person name="Du C.H."/>
            <person name="Zhou Y.H."/>
            <person name="Cheng J.X."/>
            <person name="Dai P.F."/>
            <person name="Guo W.B."/>
            <person name="Han X.H."/>
            <person name="Huang E.J."/>
            <person name="Li L.F."/>
            <person name="Wei W."/>
            <person name="Gao Y.C."/>
            <person name="Liu J.Z."/>
            <person name="Shao H.Z."/>
            <person name="Wang X."/>
            <person name="Wang C.C."/>
            <person name="Yang T.C."/>
            <person name="Huo Q.B."/>
            <person name="Li W."/>
            <person name="Chen H.Y."/>
            <person name="Chen S.E."/>
            <person name="Zhou L.G."/>
            <person name="Ni X.B."/>
            <person name="Tian J.H."/>
            <person name="Sheng Y."/>
            <person name="Liu T."/>
            <person name="Pan Y.S."/>
            <person name="Xia L.Y."/>
            <person name="Li J."/>
            <person name="Zhao F."/>
            <person name="Cao W.C."/>
        </authorList>
    </citation>
    <scope>NUCLEOTIDE SEQUENCE [LARGE SCALE GENOMIC DNA]</scope>
    <source>
        <strain evidence="1">Iper-2018</strain>
    </source>
</reference>
<comment type="caution">
    <text evidence="1">The sequence shown here is derived from an EMBL/GenBank/DDBJ whole genome shotgun (WGS) entry which is preliminary data.</text>
</comment>
<evidence type="ECO:0000313" key="2">
    <source>
        <dbReference type="Proteomes" id="UP000805193"/>
    </source>
</evidence>
<evidence type="ECO:0000313" key="1">
    <source>
        <dbReference type="EMBL" id="KAG0427374.1"/>
    </source>
</evidence>
<proteinExistence type="predicted"/>
<sequence>MPNSPGYKQLRSAQERAIFLLFSRVDRALLLAGTGELVLDVEPLLVLVPDEDQSRYQCPHCSYSCTNRAYLQRHMRVHTGERPYRCDVCPSAFKDRSNLNRHRRCHTGEKPFKCPHCWRRFNQTSSLRTHVLGQHGTSRWR</sequence>